<evidence type="ECO:0000256" key="2">
    <source>
        <dbReference type="ARBA" id="ARBA00031870"/>
    </source>
</evidence>
<dbReference type="InterPro" id="IPR006224">
    <property type="entry name" value="PsdUridine_synth_RluA-like_CS"/>
</dbReference>
<dbReference type="InterPro" id="IPR050188">
    <property type="entry name" value="RluA_PseudoU_synthase"/>
</dbReference>
<dbReference type="PANTHER" id="PTHR21600">
    <property type="entry name" value="MITOCHONDRIAL RNA PSEUDOURIDINE SYNTHASE"/>
    <property type="match status" value="1"/>
</dbReference>
<name>A0ABW6N5Y0_9ACTN</name>
<sequence length="334" mass="36678">MRRKTRIPPSPLPQRHGVDPVRVRLPATGTWGTVREHLVERLSGAGAGVVEGMFEAGRIVGADGRPVATDAPFEPGMFVWFHRDLPDEVPVPFPLKVVHRDEHIVVADKPHFLATTPRGGHVTETALARLRRELDLPALSAAHRLDRLTAGLVLFTVRPEERGAYQTLFRDRRVRKEYEAVAPFDAGLVLPRTVRSRIVKERGVLTAREVPGEPNAVSRVELVEHRDGPGGQGGGPGGLARYRLAPATGQTHQLRVHMTALGVPILGDPLYPEVTAPVPAGDFRRPLQLLARSLEFTDPVTGEEHRFRSGRTLAAWTSYDRWAAGSYDGPSDGQ</sequence>
<dbReference type="PROSITE" id="PS01129">
    <property type="entry name" value="PSI_RLU"/>
    <property type="match status" value="1"/>
</dbReference>
<organism evidence="5 6">
    <name type="scientific">Streptomyces tibetensis</name>
    <dbReference type="NCBI Taxonomy" id="2382123"/>
    <lineage>
        <taxon>Bacteria</taxon>
        <taxon>Bacillati</taxon>
        <taxon>Actinomycetota</taxon>
        <taxon>Actinomycetes</taxon>
        <taxon>Kitasatosporales</taxon>
        <taxon>Streptomycetaceae</taxon>
        <taxon>Streptomyces</taxon>
    </lineage>
</organism>
<evidence type="ECO:0000313" key="5">
    <source>
        <dbReference type="EMBL" id="MFF0007225.1"/>
    </source>
</evidence>
<dbReference type="Proteomes" id="UP001601422">
    <property type="component" value="Unassembled WGS sequence"/>
</dbReference>
<dbReference type="Pfam" id="PF00849">
    <property type="entry name" value="PseudoU_synth_2"/>
    <property type="match status" value="1"/>
</dbReference>
<feature type="domain" description="Pseudouridine synthase RsuA/RluA-like" evidence="4">
    <location>
        <begin position="103"/>
        <end position="259"/>
    </location>
</feature>
<keyword evidence="6" id="KW-1185">Reference proteome</keyword>
<dbReference type="InterPro" id="IPR006145">
    <property type="entry name" value="PsdUridine_synth_RsuA/RluA"/>
</dbReference>
<protein>
    <recommendedName>
        <fullName evidence="2">RNA pseudouridylate synthase</fullName>
    </recommendedName>
    <alternativeName>
        <fullName evidence="3">RNA-uridine isomerase</fullName>
    </alternativeName>
</protein>
<gene>
    <name evidence="5" type="ORF">ACFYQT_27780</name>
</gene>
<dbReference type="Gene3D" id="3.30.2350.10">
    <property type="entry name" value="Pseudouridine synthase"/>
    <property type="match status" value="1"/>
</dbReference>
<dbReference type="CDD" id="cd02558">
    <property type="entry name" value="PSRA_1"/>
    <property type="match status" value="1"/>
</dbReference>
<dbReference type="PANTHER" id="PTHR21600:SF84">
    <property type="entry name" value="PSEUDOURIDINE SYNTHASE RSUA_RLUA-LIKE DOMAIN-CONTAINING PROTEIN"/>
    <property type="match status" value="1"/>
</dbReference>
<evidence type="ECO:0000313" key="6">
    <source>
        <dbReference type="Proteomes" id="UP001601422"/>
    </source>
</evidence>
<evidence type="ECO:0000256" key="1">
    <source>
        <dbReference type="ARBA" id="ARBA00000073"/>
    </source>
</evidence>
<dbReference type="EMBL" id="JBIAJP010000009">
    <property type="protein sequence ID" value="MFF0007225.1"/>
    <property type="molecule type" value="Genomic_DNA"/>
</dbReference>
<evidence type="ECO:0000259" key="4">
    <source>
        <dbReference type="Pfam" id="PF00849"/>
    </source>
</evidence>
<dbReference type="SUPFAM" id="SSF55120">
    <property type="entry name" value="Pseudouridine synthase"/>
    <property type="match status" value="1"/>
</dbReference>
<accession>A0ABW6N5Y0</accession>
<evidence type="ECO:0000256" key="3">
    <source>
        <dbReference type="ARBA" id="ARBA00033164"/>
    </source>
</evidence>
<comment type="caution">
    <text evidence="5">The sequence shown here is derived from an EMBL/GenBank/DDBJ whole genome shotgun (WGS) entry which is preliminary data.</text>
</comment>
<comment type="catalytic activity">
    <reaction evidence="1">
        <text>a uridine in RNA = a pseudouridine in RNA</text>
        <dbReference type="Rhea" id="RHEA:48348"/>
        <dbReference type="Rhea" id="RHEA-COMP:12068"/>
        <dbReference type="Rhea" id="RHEA-COMP:12069"/>
        <dbReference type="ChEBI" id="CHEBI:65314"/>
        <dbReference type="ChEBI" id="CHEBI:65315"/>
    </reaction>
</comment>
<dbReference type="InterPro" id="IPR020103">
    <property type="entry name" value="PsdUridine_synth_cat_dom_sf"/>
</dbReference>
<proteinExistence type="predicted"/>
<reference evidence="5 6" key="1">
    <citation type="submission" date="2024-10" db="EMBL/GenBank/DDBJ databases">
        <title>The Natural Products Discovery Center: Release of the First 8490 Sequenced Strains for Exploring Actinobacteria Biosynthetic Diversity.</title>
        <authorList>
            <person name="Kalkreuter E."/>
            <person name="Kautsar S.A."/>
            <person name="Yang D."/>
            <person name="Bader C.D."/>
            <person name="Teijaro C.N."/>
            <person name="Fluegel L."/>
            <person name="Davis C.M."/>
            <person name="Simpson J.R."/>
            <person name="Lauterbach L."/>
            <person name="Steele A.D."/>
            <person name="Gui C."/>
            <person name="Meng S."/>
            <person name="Li G."/>
            <person name="Viehrig K."/>
            <person name="Ye F."/>
            <person name="Su P."/>
            <person name="Kiefer A.F."/>
            <person name="Nichols A."/>
            <person name="Cepeda A.J."/>
            <person name="Yan W."/>
            <person name="Fan B."/>
            <person name="Jiang Y."/>
            <person name="Adhikari A."/>
            <person name="Zheng C.-J."/>
            <person name="Schuster L."/>
            <person name="Cowan T.M."/>
            <person name="Smanski M.J."/>
            <person name="Chevrette M.G."/>
            <person name="De Carvalho L.P.S."/>
            <person name="Shen B."/>
        </authorList>
    </citation>
    <scope>NUCLEOTIDE SEQUENCE [LARGE SCALE GENOMIC DNA]</scope>
    <source>
        <strain evidence="5 6">NPDC005497</strain>
    </source>
</reference>
<dbReference type="RefSeq" id="WP_361948547.1">
    <property type="nucleotide sequence ID" value="NZ_JBEXWI010000031.1"/>
</dbReference>